<evidence type="ECO:0000256" key="1">
    <source>
        <dbReference type="SAM" id="MobiDB-lite"/>
    </source>
</evidence>
<feature type="region of interest" description="Disordered" evidence="1">
    <location>
        <begin position="55"/>
        <end position="78"/>
    </location>
</feature>
<organism evidence="2 3">
    <name type="scientific">Phoenix dactylifera</name>
    <name type="common">Date palm</name>
    <dbReference type="NCBI Taxonomy" id="42345"/>
    <lineage>
        <taxon>Eukaryota</taxon>
        <taxon>Viridiplantae</taxon>
        <taxon>Streptophyta</taxon>
        <taxon>Embryophyta</taxon>
        <taxon>Tracheophyta</taxon>
        <taxon>Spermatophyta</taxon>
        <taxon>Magnoliopsida</taxon>
        <taxon>Liliopsida</taxon>
        <taxon>Arecaceae</taxon>
        <taxon>Coryphoideae</taxon>
        <taxon>Phoeniceae</taxon>
        <taxon>Phoenix</taxon>
    </lineage>
</organism>
<dbReference type="GO" id="GO:0006355">
    <property type="term" value="P:regulation of DNA-templated transcription"/>
    <property type="evidence" value="ECO:0007669"/>
    <property type="project" value="InterPro"/>
</dbReference>
<evidence type="ECO:0000313" key="4">
    <source>
        <dbReference type="RefSeq" id="XP_038977267.1"/>
    </source>
</evidence>
<gene>
    <name evidence="3 4" type="primary">LOC120107848</name>
</gene>
<sequence length="646" mass="71980">MSDHEAMLRNLVVNWFVQTENVTWFEFDESGHQMHHQGGERVKEPVALGDFLKTPQYEVGNDDGKSTSSRGSKNKKVLQEKYERAFRPSPKVGSSTVPEGSWSHESRKVVPAIYNPNSFGDFTSLASQDDAGLVYVENQHMDRENDILYHDLPDTGSFEDIDRMLRICESTFGQGSSSADELSWFSSSSQSTYGIGDAFKSYSQSSILDPTALYGTLAHHRAITNVFPESNPFADDSDKILGHCYRSFVPVSSGENKSDCTPQEKAYDGDGSTEIKSTLIQVGDENSLNECENFNMINMHLKKLRRPYLFEGNEKDQLSESTSNMSFCGPGQMQQIADQDNVSSVFSAQPYSSQLFPKQNHVWGSSSSSNMHTFRLRAQLEGILPLHQDLFAQKTLSILSASDYNPSSSYEVSAHASNYFPQCMENLPVPLSEPPAMMPEEINEKPCLEQILCGASSAKHPSHLSSSTSITSRQEQHHTFQHEIRGDSVQKDISFKLPAIETDSSTIQESPCMTSGFSDDISLKAISFQQLQDVMLQLDSGTRLCIRDSLYRLAQSAERRHNFISANNSSKERGGGILDTEEPNRSAGYITTETETNSIDRSIAHLLFHRPSETVTRSSECATSLESHMIQDEQIHGHVQLPGSNF</sequence>
<dbReference type="InterPro" id="IPR039928">
    <property type="entry name" value="LNK"/>
</dbReference>
<reference evidence="3 4" key="1">
    <citation type="submission" date="2025-04" db="UniProtKB">
        <authorList>
            <consortium name="RefSeq"/>
        </authorList>
    </citation>
    <scope>IDENTIFICATION</scope>
    <source>
        <tissue evidence="3 4">Young leaves</tissue>
    </source>
</reference>
<keyword evidence="2" id="KW-1185">Reference proteome</keyword>
<evidence type="ECO:0000313" key="3">
    <source>
        <dbReference type="RefSeq" id="XP_038977266.1"/>
    </source>
</evidence>
<dbReference type="Proteomes" id="UP000228380">
    <property type="component" value="Unplaced"/>
</dbReference>
<proteinExistence type="predicted"/>
<dbReference type="RefSeq" id="XP_038977266.1">
    <property type="nucleotide sequence ID" value="XM_039121338.1"/>
</dbReference>
<dbReference type="GO" id="GO:0007623">
    <property type="term" value="P:circadian rhythm"/>
    <property type="evidence" value="ECO:0007669"/>
    <property type="project" value="InterPro"/>
</dbReference>
<dbReference type="PANTHER" id="PTHR33334">
    <property type="entry name" value="PROTEIN LNK1"/>
    <property type="match status" value="1"/>
</dbReference>
<dbReference type="OrthoDB" id="618331at2759"/>
<dbReference type="GeneID" id="120107848"/>
<dbReference type="KEGG" id="pda:120107848"/>
<dbReference type="PANTHER" id="PTHR33334:SF8">
    <property type="entry name" value="PROTEIN LNK1"/>
    <property type="match status" value="1"/>
</dbReference>
<accession>A0A8B8ZSP0</accession>
<protein>
    <submittedName>
        <fullName evidence="3 4">Protein LNK1-like isoform X1</fullName>
    </submittedName>
</protein>
<dbReference type="RefSeq" id="XP_038977267.1">
    <property type="nucleotide sequence ID" value="XM_039121339.1"/>
</dbReference>
<name>A0A8B8ZSP0_PHODC</name>
<dbReference type="AlphaFoldDB" id="A0A8B8ZSP0"/>
<evidence type="ECO:0000313" key="2">
    <source>
        <dbReference type="Proteomes" id="UP000228380"/>
    </source>
</evidence>